<name>A0A8X6J302_TRICU</name>
<protein>
    <submittedName>
        <fullName evidence="2">Uncharacterized protein</fullName>
    </submittedName>
</protein>
<sequence length="68" mass="8232">MENTDRQCPSSDLYNGNSHHECNENHWARKNWMGERNIMGYGTWVKVSAENRRLDWRRDLMLRIAFAY</sequence>
<feature type="region of interest" description="Disordered" evidence="1">
    <location>
        <begin position="1"/>
        <end position="20"/>
    </location>
</feature>
<dbReference type="Proteomes" id="UP000887116">
    <property type="component" value="Unassembled WGS sequence"/>
</dbReference>
<dbReference type="AlphaFoldDB" id="A0A8X6J302"/>
<feature type="compositionally biased region" description="Polar residues" evidence="1">
    <location>
        <begin position="1"/>
        <end position="17"/>
    </location>
</feature>
<gene>
    <name evidence="2" type="ORF">TNCT_76041</name>
</gene>
<comment type="caution">
    <text evidence="2">The sequence shown here is derived from an EMBL/GenBank/DDBJ whole genome shotgun (WGS) entry which is preliminary data.</text>
</comment>
<accession>A0A8X6J302</accession>
<evidence type="ECO:0000313" key="3">
    <source>
        <dbReference type="Proteomes" id="UP000887116"/>
    </source>
</evidence>
<keyword evidence="3" id="KW-1185">Reference proteome</keyword>
<reference evidence="2" key="1">
    <citation type="submission" date="2020-07" db="EMBL/GenBank/DDBJ databases">
        <title>Multicomponent nature underlies the extraordinary mechanical properties of spider dragline silk.</title>
        <authorList>
            <person name="Kono N."/>
            <person name="Nakamura H."/>
            <person name="Mori M."/>
            <person name="Yoshida Y."/>
            <person name="Ohtoshi R."/>
            <person name="Malay A.D."/>
            <person name="Moran D.A.P."/>
            <person name="Tomita M."/>
            <person name="Numata K."/>
            <person name="Arakawa K."/>
        </authorList>
    </citation>
    <scope>NUCLEOTIDE SEQUENCE</scope>
</reference>
<dbReference type="EMBL" id="BMAO01006326">
    <property type="protein sequence ID" value="GFR07718.1"/>
    <property type="molecule type" value="Genomic_DNA"/>
</dbReference>
<evidence type="ECO:0000313" key="2">
    <source>
        <dbReference type="EMBL" id="GFR07718.1"/>
    </source>
</evidence>
<organism evidence="2 3">
    <name type="scientific">Trichonephila clavata</name>
    <name type="common">Joro spider</name>
    <name type="synonym">Nephila clavata</name>
    <dbReference type="NCBI Taxonomy" id="2740835"/>
    <lineage>
        <taxon>Eukaryota</taxon>
        <taxon>Metazoa</taxon>
        <taxon>Ecdysozoa</taxon>
        <taxon>Arthropoda</taxon>
        <taxon>Chelicerata</taxon>
        <taxon>Arachnida</taxon>
        <taxon>Araneae</taxon>
        <taxon>Araneomorphae</taxon>
        <taxon>Entelegynae</taxon>
        <taxon>Araneoidea</taxon>
        <taxon>Nephilidae</taxon>
        <taxon>Trichonephila</taxon>
    </lineage>
</organism>
<evidence type="ECO:0000256" key="1">
    <source>
        <dbReference type="SAM" id="MobiDB-lite"/>
    </source>
</evidence>
<proteinExistence type="predicted"/>